<organism evidence="2 3">
    <name type="scientific">Xylaria grammica</name>
    <dbReference type="NCBI Taxonomy" id="363999"/>
    <lineage>
        <taxon>Eukaryota</taxon>
        <taxon>Fungi</taxon>
        <taxon>Dikarya</taxon>
        <taxon>Ascomycota</taxon>
        <taxon>Pezizomycotina</taxon>
        <taxon>Sordariomycetes</taxon>
        <taxon>Xylariomycetidae</taxon>
        <taxon>Xylariales</taxon>
        <taxon>Xylariaceae</taxon>
        <taxon>Xylaria</taxon>
    </lineage>
</organism>
<evidence type="ECO:0000313" key="2">
    <source>
        <dbReference type="EMBL" id="RWA12700.1"/>
    </source>
</evidence>
<sequence length="265" mass="28815">MSPFQPYFASESMPNQTHDQTHFESACDRDDDIWVEYDDLSGFTSGDVMSNNMHFGLLSHDSLVDLVPYSNRALGLDALPMSATTYWAVPARRPESGLGRLAGDAVPIGPSGFNTIPSVAAAVEGFGFDCPSRPPTAPPAAPPTALLLAALPLAALPLAAPGSPELHTCHICPPGQSAFTHKKDLKRHIDSVHETADAPTYGCRCGKGGVRKDNYLRHVLTCNKEHRDISYLCKCLSSIVERELHINHVRKCRYGFSRNGRPSAY</sequence>
<gene>
    <name evidence="2" type="ORF">EKO27_g2423</name>
</gene>
<dbReference type="Proteomes" id="UP000286045">
    <property type="component" value="Unassembled WGS sequence"/>
</dbReference>
<dbReference type="AlphaFoldDB" id="A0A439DE58"/>
<evidence type="ECO:0000256" key="1">
    <source>
        <dbReference type="SAM" id="MobiDB-lite"/>
    </source>
</evidence>
<dbReference type="Gene3D" id="3.30.160.60">
    <property type="entry name" value="Classic Zinc Finger"/>
    <property type="match status" value="1"/>
</dbReference>
<protein>
    <submittedName>
        <fullName evidence="2">Uncharacterized protein</fullName>
    </submittedName>
</protein>
<dbReference type="STRING" id="363999.A0A439DE58"/>
<comment type="caution">
    <text evidence="2">The sequence shown here is derived from an EMBL/GenBank/DDBJ whole genome shotgun (WGS) entry which is preliminary data.</text>
</comment>
<name>A0A439DE58_9PEZI</name>
<accession>A0A439DE58</accession>
<evidence type="ECO:0000313" key="3">
    <source>
        <dbReference type="Proteomes" id="UP000286045"/>
    </source>
</evidence>
<keyword evidence="3" id="KW-1185">Reference proteome</keyword>
<dbReference type="EMBL" id="RYZI01000044">
    <property type="protein sequence ID" value="RWA12700.1"/>
    <property type="molecule type" value="Genomic_DNA"/>
</dbReference>
<reference evidence="2 3" key="1">
    <citation type="submission" date="2018-12" db="EMBL/GenBank/DDBJ databases">
        <title>Draft genome sequence of Xylaria grammica IHI A82.</title>
        <authorList>
            <person name="Buettner E."/>
            <person name="Kellner H."/>
        </authorList>
    </citation>
    <scope>NUCLEOTIDE SEQUENCE [LARGE SCALE GENOMIC DNA]</scope>
    <source>
        <strain evidence="2 3">IHI A82</strain>
    </source>
</reference>
<proteinExistence type="predicted"/>
<feature type="region of interest" description="Disordered" evidence="1">
    <location>
        <begin position="1"/>
        <end position="22"/>
    </location>
</feature>